<feature type="DNA-binding region" description="H-T-H motif" evidence="2">
    <location>
        <begin position="28"/>
        <end position="47"/>
    </location>
</feature>
<comment type="caution">
    <text evidence="4">The sequence shown here is derived from an EMBL/GenBank/DDBJ whole genome shotgun (WGS) entry which is preliminary data.</text>
</comment>
<keyword evidence="5" id="KW-1185">Reference proteome</keyword>
<evidence type="ECO:0000259" key="3">
    <source>
        <dbReference type="PROSITE" id="PS50977"/>
    </source>
</evidence>
<dbReference type="Gene3D" id="1.10.357.10">
    <property type="entry name" value="Tetracycline Repressor, domain 2"/>
    <property type="match status" value="1"/>
</dbReference>
<dbReference type="RefSeq" id="WP_256945590.1">
    <property type="nucleotide sequence ID" value="NZ_JANHNZ010000008.1"/>
</dbReference>
<reference evidence="4" key="1">
    <citation type="submission" date="2022-07" db="EMBL/GenBank/DDBJ databases">
        <authorList>
            <person name="Jung M.-Y."/>
            <person name="Lee M."/>
        </authorList>
    </citation>
    <scope>NUCLEOTIDE SEQUENCE</scope>
    <source>
        <strain evidence="4">S8</strain>
    </source>
</reference>
<dbReference type="InterPro" id="IPR039532">
    <property type="entry name" value="TetR_C_Firmicutes"/>
</dbReference>
<dbReference type="NCBIfam" id="TIGR02366">
    <property type="entry name" value="DHAK_reg"/>
    <property type="match status" value="1"/>
</dbReference>
<dbReference type="SUPFAM" id="SSF48498">
    <property type="entry name" value="Tetracyclin repressor-like, C-terminal domain"/>
    <property type="match status" value="1"/>
</dbReference>
<dbReference type="InterPro" id="IPR001647">
    <property type="entry name" value="HTH_TetR"/>
</dbReference>
<protein>
    <submittedName>
        <fullName evidence="4">Dihydroxyacetone kinase transcriptional activator DhaS</fullName>
    </submittedName>
</protein>
<gene>
    <name evidence="4" type="primary">dhaS</name>
    <name evidence="4" type="ORF">NPA36_07945</name>
</gene>
<keyword evidence="4" id="KW-0808">Transferase</keyword>
<organism evidence="4 5">
    <name type="scientific">Granulicatella seriolae</name>
    <dbReference type="NCBI Taxonomy" id="2967226"/>
    <lineage>
        <taxon>Bacteria</taxon>
        <taxon>Bacillati</taxon>
        <taxon>Bacillota</taxon>
        <taxon>Bacilli</taxon>
        <taxon>Lactobacillales</taxon>
        <taxon>Carnobacteriaceae</taxon>
        <taxon>Granulicatella</taxon>
    </lineage>
</organism>
<dbReference type="GO" id="GO:0016301">
    <property type="term" value="F:kinase activity"/>
    <property type="evidence" value="ECO:0007669"/>
    <property type="project" value="UniProtKB-KW"/>
</dbReference>
<dbReference type="InterPro" id="IPR012738">
    <property type="entry name" value="Tscrpt_reg_DhaS"/>
</dbReference>
<dbReference type="PANTHER" id="PTHR43479">
    <property type="entry name" value="ACREF/ENVCD OPERON REPRESSOR-RELATED"/>
    <property type="match status" value="1"/>
</dbReference>
<reference evidence="4" key="2">
    <citation type="journal article" date="2023" name="Curr. Microbiol.">
        <title>Granulicatella seriolae sp. nov., a Novel Facultative Anaerobe Isolated from Yellowtail Marine Fish.</title>
        <authorList>
            <person name="Lee M."/>
            <person name="Choi Y.J."/>
            <person name="Farooq A."/>
            <person name="Jeong J.B."/>
            <person name="Jung M.Y."/>
        </authorList>
    </citation>
    <scope>NUCLEOTIDE SEQUENCE</scope>
    <source>
        <strain evidence="4">S8</strain>
    </source>
</reference>
<evidence type="ECO:0000313" key="4">
    <source>
        <dbReference type="EMBL" id="MCQ9210481.1"/>
    </source>
</evidence>
<dbReference type="EMBL" id="JANHNZ010000008">
    <property type="protein sequence ID" value="MCQ9210481.1"/>
    <property type="molecule type" value="Genomic_DNA"/>
</dbReference>
<keyword evidence="4" id="KW-0418">Kinase</keyword>
<keyword evidence="1 2" id="KW-0238">DNA-binding</keyword>
<accession>A0ABT1WPQ2</accession>
<reference evidence="4" key="3">
    <citation type="journal article" date="2023" name="Microbiol. Resour. Announc.">
        <title>Draft Genome Sequence of Granulicatella sp. Strain S8, Isolated from a Marine Fish, Seriola quinqueradiata.</title>
        <authorList>
            <person name="Lee M."/>
            <person name="Farooq A."/>
            <person name="Jeong J.B."/>
            <person name="Jung M.Y."/>
        </authorList>
    </citation>
    <scope>NUCLEOTIDE SEQUENCE</scope>
    <source>
        <strain evidence="4">S8</strain>
    </source>
</reference>
<evidence type="ECO:0000313" key="5">
    <source>
        <dbReference type="Proteomes" id="UP001059480"/>
    </source>
</evidence>
<dbReference type="Proteomes" id="UP001059480">
    <property type="component" value="Unassembled WGS sequence"/>
</dbReference>
<dbReference type="SUPFAM" id="SSF46689">
    <property type="entry name" value="Homeodomain-like"/>
    <property type="match status" value="1"/>
</dbReference>
<feature type="domain" description="HTH tetR-type" evidence="3">
    <location>
        <begin position="5"/>
        <end position="65"/>
    </location>
</feature>
<evidence type="ECO:0000256" key="2">
    <source>
        <dbReference type="PROSITE-ProRule" id="PRU00335"/>
    </source>
</evidence>
<proteinExistence type="predicted"/>
<dbReference type="Pfam" id="PF14278">
    <property type="entry name" value="TetR_C_8"/>
    <property type="match status" value="1"/>
</dbReference>
<dbReference type="InterPro" id="IPR009057">
    <property type="entry name" value="Homeodomain-like_sf"/>
</dbReference>
<evidence type="ECO:0000256" key="1">
    <source>
        <dbReference type="ARBA" id="ARBA00023125"/>
    </source>
</evidence>
<dbReference type="InterPro" id="IPR036271">
    <property type="entry name" value="Tet_transcr_reg_TetR-rel_C_sf"/>
</dbReference>
<name>A0ABT1WPQ2_9LACT</name>
<dbReference type="PROSITE" id="PS50977">
    <property type="entry name" value="HTH_TETR_2"/>
    <property type="match status" value="1"/>
</dbReference>
<sequence>MTTSFITKKRIAKSLRTLMAQTEFEKISIVEIMEQTGIRRQTFYSHFVDKYDLLNWIFVTDLEEQIQDNLTYVSGDSLMLQVLDFFSMNQTFYRKLFLLEGQNNFSDYFFDYCHQLVEKMISDNPTNQAYKWSPDEYNFFVAYQAAAISFLIRKSILAGDMDCRNLSKDIRQVLHRGLVGWRLD</sequence>
<dbReference type="PANTHER" id="PTHR43479:SF7">
    <property type="entry name" value="TETR-FAMILY TRANSCRIPTIONAL REGULATOR"/>
    <property type="match status" value="1"/>
</dbReference>
<dbReference type="InterPro" id="IPR050624">
    <property type="entry name" value="HTH-type_Tx_Regulator"/>
</dbReference>